<gene>
    <name evidence="2" type="ORF">P171DRAFT_52297</name>
</gene>
<comment type="caution">
    <text evidence="2">The sequence shown here is derived from an EMBL/GenBank/DDBJ whole genome shotgun (WGS) entry which is preliminary data.</text>
</comment>
<dbReference type="AlphaFoldDB" id="A0A9P4PDA9"/>
<organism evidence="2 3">
    <name type="scientific">Karstenula rhodostoma CBS 690.94</name>
    <dbReference type="NCBI Taxonomy" id="1392251"/>
    <lineage>
        <taxon>Eukaryota</taxon>
        <taxon>Fungi</taxon>
        <taxon>Dikarya</taxon>
        <taxon>Ascomycota</taxon>
        <taxon>Pezizomycotina</taxon>
        <taxon>Dothideomycetes</taxon>
        <taxon>Pleosporomycetidae</taxon>
        <taxon>Pleosporales</taxon>
        <taxon>Massarineae</taxon>
        <taxon>Didymosphaeriaceae</taxon>
        <taxon>Karstenula</taxon>
    </lineage>
</organism>
<reference evidence="2" key="1">
    <citation type="journal article" date="2020" name="Stud. Mycol.">
        <title>101 Dothideomycetes genomes: a test case for predicting lifestyles and emergence of pathogens.</title>
        <authorList>
            <person name="Haridas S."/>
            <person name="Albert R."/>
            <person name="Binder M."/>
            <person name="Bloem J."/>
            <person name="Labutti K."/>
            <person name="Salamov A."/>
            <person name="Andreopoulos B."/>
            <person name="Baker S."/>
            <person name="Barry K."/>
            <person name="Bills G."/>
            <person name="Bluhm B."/>
            <person name="Cannon C."/>
            <person name="Castanera R."/>
            <person name="Culley D."/>
            <person name="Daum C."/>
            <person name="Ezra D."/>
            <person name="Gonzalez J."/>
            <person name="Henrissat B."/>
            <person name="Kuo A."/>
            <person name="Liang C."/>
            <person name="Lipzen A."/>
            <person name="Lutzoni F."/>
            <person name="Magnuson J."/>
            <person name="Mondo S."/>
            <person name="Nolan M."/>
            <person name="Ohm R."/>
            <person name="Pangilinan J."/>
            <person name="Park H.-J."/>
            <person name="Ramirez L."/>
            <person name="Alfaro M."/>
            <person name="Sun H."/>
            <person name="Tritt A."/>
            <person name="Yoshinaga Y."/>
            <person name="Zwiers L.-H."/>
            <person name="Turgeon B."/>
            <person name="Goodwin S."/>
            <person name="Spatafora J."/>
            <person name="Crous P."/>
            <person name="Grigoriev I."/>
        </authorList>
    </citation>
    <scope>NUCLEOTIDE SEQUENCE</scope>
    <source>
        <strain evidence="2">CBS 690.94</strain>
    </source>
</reference>
<evidence type="ECO:0000256" key="1">
    <source>
        <dbReference type="SAM" id="MobiDB-lite"/>
    </source>
</evidence>
<evidence type="ECO:0000313" key="2">
    <source>
        <dbReference type="EMBL" id="KAF2442929.1"/>
    </source>
</evidence>
<keyword evidence="3" id="KW-1185">Reference proteome</keyword>
<protein>
    <submittedName>
        <fullName evidence="2">Uncharacterized protein</fullName>
    </submittedName>
</protein>
<feature type="region of interest" description="Disordered" evidence="1">
    <location>
        <begin position="110"/>
        <end position="139"/>
    </location>
</feature>
<evidence type="ECO:0000313" key="3">
    <source>
        <dbReference type="Proteomes" id="UP000799764"/>
    </source>
</evidence>
<accession>A0A9P4PDA9</accession>
<feature type="region of interest" description="Disordered" evidence="1">
    <location>
        <begin position="157"/>
        <end position="186"/>
    </location>
</feature>
<dbReference type="EMBL" id="MU001503">
    <property type="protein sequence ID" value="KAF2442929.1"/>
    <property type="molecule type" value="Genomic_DNA"/>
</dbReference>
<dbReference type="Proteomes" id="UP000799764">
    <property type="component" value="Unassembled WGS sequence"/>
</dbReference>
<name>A0A9P4PDA9_9PLEO</name>
<sequence length="220" mass="24694">MDPFNTFLLKVGSISAPPWTVDDSWCRLGTATQRLCSLPGDVPTINNSYFFFLQSDIKMPCHYLFSSIHIECLSSASSPTISRTQTVPSPHLPPLPSCNVAYEDAWAEEDNGDAPMGRPRGLPATRRAQENNDPAPQMYPQKTHHGLRTPQILHPLPSRPLHRPRLHNTPPRPLYPPPHPHRRPGHTHIHYQRLALRRAHAAALGRRRHAGRPGVQVTSD</sequence>
<proteinExistence type="predicted"/>